<comment type="caution">
    <text evidence="5">The sequence shown here is derived from an EMBL/GenBank/DDBJ whole genome shotgun (WGS) entry which is preliminary data.</text>
</comment>
<evidence type="ECO:0000313" key="6">
    <source>
        <dbReference type="Proteomes" id="UP000789390"/>
    </source>
</evidence>
<gene>
    <name evidence="5" type="ORF">DGAL_LOCUS16232</name>
</gene>
<dbReference type="Pfam" id="PF25877">
    <property type="entry name" value="WHD_SOWAH"/>
    <property type="match status" value="1"/>
</dbReference>
<evidence type="ECO:0000256" key="3">
    <source>
        <dbReference type="SAM" id="MobiDB-lite"/>
    </source>
</evidence>
<organism evidence="5 6">
    <name type="scientific">Daphnia galeata</name>
    <dbReference type="NCBI Taxonomy" id="27404"/>
    <lineage>
        <taxon>Eukaryota</taxon>
        <taxon>Metazoa</taxon>
        <taxon>Ecdysozoa</taxon>
        <taxon>Arthropoda</taxon>
        <taxon>Crustacea</taxon>
        <taxon>Branchiopoda</taxon>
        <taxon>Diplostraca</taxon>
        <taxon>Cladocera</taxon>
        <taxon>Anomopoda</taxon>
        <taxon>Daphniidae</taxon>
        <taxon>Daphnia</taxon>
    </lineage>
</organism>
<dbReference type="AlphaFoldDB" id="A0A8J2WN48"/>
<feature type="compositionally biased region" description="Pro residues" evidence="3">
    <location>
        <begin position="131"/>
        <end position="143"/>
    </location>
</feature>
<feature type="compositionally biased region" description="Polar residues" evidence="3">
    <location>
        <begin position="274"/>
        <end position="284"/>
    </location>
</feature>
<evidence type="ECO:0000313" key="5">
    <source>
        <dbReference type="EMBL" id="CAH0112512.1"/>
    </source>
</evidence>
<feature type="region of interest" description="Disordered" evidence="3">
    <location>
        <begin position="312"/>
        <end position="353"/>
    </location>
</feature>
<dbReference type="PANTHER" id="PTHR14491">
    <property type="entry name" value="SOSONDOWAH, ISOFORM G"/>
    <property type="match status" value="1"/>
</dbReference>
<protein>
    <recommendedName>
        <fullName evidence="4">SOWAHA-C winged helix-turn-helix domain-containing protein</fullName>
    </recommendedName>
</protein>
<accession>A0A8J2WN48</accession>
<sequence length="382" mass="42421">MAAPTEFTLESVRSFMLEKGGKVTNHDLVKHFKQFLTDPYTKEYARIQFKEYVNTLALIRQEENDKYLVLKPIFYPSEYSLTNERVARDPVVDPSYHSIGLPPPQYVAPPPHHVPHYGQPSSMDATAPAFRAPPPYRPPPEPAPFRRSSLSGSDLSHSPVNVFPTPYSNYPHPVMPPPLPGSQKHVAAPAVLPPVHHFVRQTSLPSDDFIPASAYLLPQQQPMTERSVSIQDFTSSSSSVHLVQDLTSSASSVVLPVVPPRRLKTQRSDDKENQLASLGSSCSSIDGVGGGLNNEEIKISVKERTQRFNKMASEIDLAPKNGSSGPERRDNKSKNGDDDDTSSVGTMEPRAKEWMLATARGDYHAIARLLREEPRLARRRVS</sequence>
<proteinExistence type="predicted"/>
<keyword evidence="1" id="KW-0677">Repeat</keyword>
<evidence type="ECO:0000259" key="4">
    <source>
        <dbReference type="Pfam" id="PF25877"/>
    </source>
</evidence>
<evidence type="ECO:0000256" key="2">
    <source>
        <dbReference type="ARBA" id="ARBA00023043"/>
    </source>
</evidence>
<name>A0A8J2WN48_9CRUS</name>
<dbReference type="PANTHER" id="PTHR14491:SF7">
    <property type="entry name" value="SOSONDOWAH, ISOFORM G"/>
    <property type="match status" value="1"/>
</dbReference>
<feature type="compositionally biased region" description="Low complexity" evidence="3">
    <location>
        <begin position="145"/>
        <end position="157"/>
    </location>
</feature>
<keyword evidence="2" id="KW-0040">ANK repeat</keyword>
<evidence type="ECO:0000256" key="1">
    <source>
        <dbReference type="ARBA" id="ARBA00022737"/>
    </source>
</evidence>
<keyword evidence="6" id="KW-1185">Reference proteome</keyword>
<dbReference type="Proteomes" id="UP000789390">
    <property type="component" value="Unassembled WGS sequence"/>
</dbReference>
<feature type="compositionally biased region" description="Basic and acidic residues" evidence="3">
    <location>
        <begin position="326"/>
        <end position="336"/>
    </location>
</feature>
<feature type="region of interest" description="Disordered" evidence="3">
    <location>
        <begin position="261"/>
        <end position="289"/>
    </location>
</feature>
<dbReference type="InterPro" id="IPR058889">
    <property type="entry name" value="WHD_SOWAHA-C"/>
</dbReference>
<feature type="region of interest" description="Disordered" evidence="3">
    <location>
        <begin position="102"/>
        <end position="157"/>
    </location>
</feature>
<dbReference type="EMBL" id="CAKKLH010000327">
    <property type="protein sequence ID" value="CAH0112512.1"/>
    <property type="molecule type" value="Genomic_DNA"/>
</dbReference>
<dbReference type="OrthoDB" id="6377157at2759"/>
<reference evidence="5" key="1">
    <citation type="submission" date="2021-11" db="EMBL/GenBank/DDBJ databases">
        <authorList>
            <person name="Schell T."/>
        </authorList>
    </citation>
    <scope>NUCLEOTIDE SEQUENCE</scope>
    <source>
        <strain evidence="5">M5</strain>
    </source>
</reference>
<feature type="domain" description="SOWAHA-C winged helix-turn-helix" evidence="4">
    <location>
        <begin position="6"/>
        <end position="75"/>
    </location>
</feature>
<feature type="compositionally biased region" description="Pro residues" evidence="3">
    <location>
        <begin position="102"/>
        <end position="112"/>
    </location>
</feature>